<accession>A0A381PUK6</accession>
<dbReference type="AlphaFoldDB" id="A0A381PUK6"/>
<organism evidence="1">
    <name type="scientific">marine metagenome</name>
    <dbReference type="NCBI Taxonomy" id="408172"/>
    <lineage>
        <taxon>unclassified sequences</taxon>
        <taxon>metagenomes</taxon>
        <taxon>ecological metagenomes</taxon>
    </lineage>
</organism>
<name>A0A381PUK6_9ZZZZ</name>
<evidence type="ECO:0000313" key="1">
    <source>
        <dbReference type="EMBL" id="SUZ70218.1"/>
    </source>
</evidence>
<proteinExistence type="predicted"/>
<sequence>MHKLTINRILLILIAFTLVESCSTKQDQFKQNSVLANQKNVTFFGTGKVSRYQQHKDSSLEMLAPLFFAEIFITEGGEVKNASVTFPDPQKTVHELQYRYSESEEIGDVMYLSGLAGTYEELEKKFPTGEYLFSFSTPDGDVMDSAVSYKDRTYPIQPIIIFKQDGKKIGIDEVNTHKDLIITWPPFTEGAADKNGLLDDPIFVAIDSCNVEDIVHSGRPFEKNDYLTFRAADYTVAANILEPGQTYSMYVEHAVFTDTQIDNGMPGFATFASSTYMDFTTTGDTDSSYCGEE</sequence>
<gene>
    <name evidence="1" type="ORF">METZ01_LOCUS23072</name>
</gene>
<dbReference type="EMBL" id="UINC01001083">
    <property type="protein sequence ID" value="SUZ70218.1"/>
    <property type="molecule type" value="Genomic_DNA"/>
</dbReference>
<protein>
    <submittedName>
        <fullName evidence="1">Uncharacterized protein</fullName>
    </submittedName>
</protein>
<reference evidence="1" key="1">
    <citation type="submission" date="2018-05" db="EMBL/GenBank/DDBJ databases">
        <authorList>
            <person name="Lanie J.A."/>
            <person name="Ng W.-L."/>
            <person name="Kazmierczak K.M."/>
            <person name="Andrzejewski T.M."/>
            <person name="Davidsen T.M."/>
            <person name="Wayne K.J."/>
            <person name="Tettelin H."/>
            <person name="Glass J.I."/>
            <person name="Rusch D."/>
            <person name="Podicherti R."/>
            <person name="Tsui H.-C.T."/>
            <person name="Winkler M.E."/>
        </authorList>
    </citation>
    <scope>NUCLEOTIDE SEQUENCE</scope>
</reference>